<reference evidence="1" key="1">
    <citation type="submission" date="2022-09" db="EMBL/GenBank/DDBJ databases">
        <title>Comparative genomics and taxonomic characterization of three novel marine species of genus Reichenbachiella exhibiting antioxidant and polysaccharide degradation activities.</title>
        <authorList>
            <person name="Muhammad N."/>
            <person name="Lee Y.-J."/>
            <person name="Ko J."/>
            <person name="Kim S.-G."/>
        </authorList>
    </citation>
    <scope>NUCLEOTIDE SEQUENCE</scope>
    <source>
        <strain evidence="1">BKB1-1</strain>
    </source>
</reference>
<dbReference type="EMBL" id="CP106679">
    <property type="protein sequence ID" value="UXP30865.1"/>
    <property type="molecule type" value="Genomic_DNA"/>
</dbReference>
<dbReference type="RefSeq" id="WP_262308311.1">
    <property type="nucleotide sequence ID" value="NZ_CP106679.1"/>
</dbReference>
<keyword evidence="2" id="KW-1185">Reference proteome</keyword>
<name>A0ABY6CLA2_9BACT</name>
<sequence length="261" mass="30225">MIRGQYTRWIKEITTLCILVVSIHSCKEPDPFPNTPNITFENISYSETDNGTDTLTLEFNFEDGDGDLGLSSEDNTYPYNDFYYIVDSATISSNNIMTSFRFVKYGDQIALPPFYQLALSQSGGLYQFYSDTDDRPSFSCENYEIEDLDTLYILKNEFRNNIYVKFFRNRGNGFEEYNYKDANAFECGLSFDGRFPILDRDNIGTSLQGVLKYKIQSTSFRVVFRNYPMKLQFYILDRALNTSNVAETPVFTLDELLSEKD</sequence>
<gene>
    <name evidence="1" type="ORF">N6H18_10925</name>
</gene>
<organism evidence="1 2">
    <name type="scientific">Reichenbachiella agarivorans</name>
    <dbReference type="NCBI Taxonomy" id="2979464"/>
    <lineage>
        <taxon>Bacteria</taxon>
        <taxon>Pseudomonadati</taxon>
        <taxon>Bacteroidota</taxon>
        <taxon>Cytophagia</taxon>
        <taxon>Cytophagales</taxon>
        <taxon>Reichenbachiellaceae</taxon>
        <taxon>Reichenbachiella</taxon>
    </lineage>
</organism>
<evidence type="ECO:0000313" key="2">
    <source>
        <dbReference type="Proteomes" id="UP001065174"/>
    </source>
</evidence>
<evidence type="ECO:0000313" key="1">
    <source>
        <dbReference type="EMBL" id="UXP30865.1"/>
    </source>
</evidence>
<proteinExistence type="predicted"/>
<dbReference type="Proteomes" id="UP001065174">
    <property type="component" value="Chromosome"/>
</dbReference>
<accession>A0ABY6CLA2</accession>
<protein>
    <submittedName>
        <fullName evidence="1">Uncharacterized protein</fullName>
    </submittedName>
</protein>